<feature type="domain" description="PAC" evidence="22">
    <location>
        <begin position="224"/>
        <end position="277"/>
    </location>
</feature>
<dbReference type="CDD" id="cd17546">
    <property type="entry name" value="REC_hyHK_CKI1_RcsC-like"/>
    <property type="match status" value="1"/>
</dbReference>
<keyword evidence="5 17" id="KW-0597">Phosphoprotein</keyword>
<dbReference type="Gene3D" id="1.10.287.130">
    <property type="match status" value="1"/>
</dbReference>
<dbReference type="InterPro" id="IPR035965">
    <property type="entry name" value="PAS-like_dom_sf"/>
</dbReference>
<dbReference type="Pfam" id="PF08447">
    <property type="entry name" value="PAS_3"/>
    <property type="match status" value="1"/>
</dbReference>
<dbReference type="SMART" id="SM00387">
    <property type="entry name" value="HATPase_c"/>
    <property type="match status" value="1"/>
</dbReference>
<evidence type="ECO:0000313" key="25">
    <source>
        <dbReference type="Proteomes" id="UP000014977"/>
    </source>
</evidence>
<dbReference type="Gene3D" id="3.30.565.10">
    <property type="entry name" value="Histidine kinase-like ATPase, C-terminal domain"/>
    <property type="match status" value="1"/>
</dbReference>
<comment type="subunit">
    <text evidence="14">At low DSF concentrations, interacts with RpfF.</text>
</comment>
<dbReference type="PATRIC" id="fig|1121405.3.peg.890"/>
<keyword evidence="6" id="KW-0808">Transferase</keyword>
<dbReference type="STRING" id="897.B2D07_01130"/>
<feature type="region of interest" description="Disordered" evidence="18">
    <location>
        <begin position="644"/>
        <end position="677"/>
    </location>
</feature>
<dbReference type="RefSeq" id="WP_020875857.1">
    <property type="nucleotide sequence ID" value="NZ_ATHJ01000062.1"/>
</dbReference>
<evidence type="ECO:0000256" key="18">
    <source>
        <dbReference type="SAM" id="MobiDB-lite"/>
    </source>
</evidence>
<dbReference type="PANTHER" id="PTHR45339:SF1">
    <property type="entry name" value="HYBRID SIGNAL TRANSDUCTION HISTIDINE KINASE J"/>
    <property type="match status" value="1"/>
</dbReference>
<dbReference type="InterPro" id="IPR008207">
    <property type="entry name" value="Sig_transdc_His_kin_Hpt_dom"/>
</dbReference>
<dbReference type="SMART" id="SM00073">
    <property type="entry name" value="HPT"/>
    <property type="match status" value="1"/>
</dbReference>
<dbReference type="Pfam" id="PF08448">
    <property type="entry name" value="PAS_4"/>
    <property type="match status" value="1"/>
</dbReference>
<dbReference type="eggNOG" id="COG5002">
    <property type="taxonomic scope" value="Bacteria"/>
</dbReference>
<protein>
    <recommendedName>
        <fullName evidence="15">Sensory/regulatory protein RpfC</fullName>
        <ecNumber evidence="3">2.7.13.3</ecNumber>
    </recommendedName>
</protein>
<dbReference type="CDD" id="cd00082">
    <property type="entry name" value="HisKA"/>
    <property type="match status" value="1"/>
</dbReference>
<dbReference type="PRINTS" id="PR00344">
    <property type="entry name" value="BCTRLSENSOR"/>
</dbReference>
<dbReference type="InterPro" id="IPR004358">
    <property type="entry name" value="Sig_transdc_His_kin-like_C"/>
</dbReference>
<evidence type="ECO:0000256" key="14">
    <source>
        <dbReference type="ARBA" id="ARBA00064003"/>
    </source>
</evidence>
<dbReference type="PROSITE" id="PS50894">
    <property type="entry name" value="HPT"/>
    <property type="match status" value="1"/>
</dbReference>
<dbReference type="EMBL" id="ATHJ01000062">
    <property type="protein sequence ID" value="EPR42890.1"/>
    <property type="molecule type" value="Genomic_DNA"/>
</dbReference>
<keyword evidence="9 24" id="KW-0418">Kinase</keyword>
<dbReference type="InterPro" id="IPR036890">
    <property type="entry name" value="HATPase_C_sf"/>
</dbReference>
<dbReference type="InterPro" id="IPR000014">
    <property type="entry name" value="PAS"/>
</dbReference>
<evidence type="ECO:0000256" key="16">
    <source>
        <dbReference type="PROSITE-ProRule" id="PRU00110"/>
    </source>
</evidence>
<dbReference type="Pfam" id="PF01627">
    <property type="entry name" value="Hpt"/>
    <property type="match status" value="1"/>
</dbReference>
<dbReference type="CDD" id="cd00130">
    <property type="entry name" value="PAS"/>
    <property type="match status" value="2"/>
</dbReference>
<comment type="catalytic activity">
    <reaction evidence="1">
        <text>ATP + protein L-histidine = ADP + protein N-phospho-L-histidine.</text>
        <dbReference type="EC" id="2.7.13.3"/>
    </reaction>
</comment>
<dbReference type="Proteomes" id="UP000014977">
    <property type="component" value="Unassembled WGS sequence"/>
</dbReference>
<dbReference type="InterPro" id="IPR003594">
    <property type="entry name" value="HATPase_dom"/>
</dbReference>
<dbReference type="InterPro" id="IPR001610">
    <property type="entry name" value="PAC"/>
</dbReference>
<dbReference type="SUPFAM" id="SSF55785">
    <property type="entry name" value="PYP-like sensor domain (PAS domain)"/>
    <property type="match status" value="2"/>
</dbReference>
<keyword evidence="25" id="KW-1185">Reference proteome</keyword>
<evidence type="ECO:0000256" key="9">
    <source>
        <dbReference type="ARBA" id="ARBA00022777"/>
    </source>
</evidence>
<evidence type="ECO:0000256" key="1">
    <source>
        <dbReference type="ARBA" id="ARBA00000085"/>
    </source>
</evidence>
<dbReference type="SUPFAM" id="SSF47384">
    <property type="entry name" value="Homodimeric domain of signal transducing histidine kinase"/>
    <property type="match status" value="1"/>
</dbReference>
<proteinExistence type="predicted"/>
<evidence type="ECO:0000256" key="11">
    <source>
        <dbReference type="ARBA" id="ARBA00022989"/>
    </source>
</evidence>
<feature type="domain" description="HPt" evidence="23">
    <location>
        <begin position="838"/>
        <end position="931"/>
    </location>
</feature>
<feature type="domain" description="Histidine kinase" evidence="19">
    <location>
        <begin position="421"/>
        <end position="642"/>
    </location>
</feature>
<evidence type="ECO:0000256" key="2">
    <source>
        <dbReference type="ARBA" id="ARBA00004651"/>
    </source>
</evidence>
<evidence type="ECO:0000259" key="22">
    <source>
        <dbReference type="PROSITE" id="PS50113"/>
    </source>
</evidence>
<evidence type="ECO:0000259" key="23">
    <source>
        <dbReference type="PROSITE" id="PS50894"/>
    </source>
</evidence>
<dbReference type="InterPro" id="IPR003661">
    <property type="entry name" value="HisK_dim/P_dom"/>
</dbReference>
<evidence type="ECO:0000256" key="17">
    <source>
        <dbReference type="PROSITE-ProRule" id="PRU00169"/>
    </source>
</evidence>
<organism evidence="24 25">
    <name type="scientific">Desulfococcus multivorans DSM 2059</name>
    <dbReference type="NCBI Taxonomy" id="1121405"/>
    <lineage>
        <taxon>Bacteria</taxon>
        <taxon>Pseudomonadati</taxon>
        <taxon>Thermodesulfobacteriota</taxon>
        <taxon>Desulfobacteria</taxon>
        <taxon>Desulfobacterales</taxon>
        <taxon>Desulfococcaceae</taxon>
        <taxon>Desulfococcus</taxon>
    </lineage>
</organism>
<dbReference type="InterPro" id="IPR036097">
    <property type="entry name" value="HisK_dim/P_sf"/>
</dbReference>
<feature type="modified residue" description="Phosphohistidine" evidence="16">
    <location>
        <position position="877"/>
    </location>
</feature>
<feature type="domain" description="Response regulatory" evidence="20">
    <location>
        <begin position="685"/>
        <end position="804"/>
    </location>
</feature>
<sequence length="934" mass="104572">MNRRILIADNDPKSVDRYMDILAGARTAVNPKDPATERFQLLFFPDGDALLQNFRSGFERGEATPLCIIDVADNNLNPLRIFDKLAVIDPRVAVIVTAEDPLIDALEANYAIPDNLYCVRKPFDGYLFFILVTTLIRGWNSTSRLNDRIQSLDAALEGANIGLWYWNLETRTQTINSRWAEMLGYTHNEIDRDIKAWEQMVHTEDLPYVRKRIEAHFAWDAPLYEAEFRMRTRNGDWKWILARGQVVEWDADGRVLKVAGTHMDISERKLFERDLKRQRALLYSLIDSIPDLIFYKDLKGVYLGCNPAFGKFVGFHRQDVVEKTDYDLFSKEMADFFREQDRLMLASGQPRSNEEWVDYPDGRRVLLETLRTPYFGPYGEILGLVGISRDVTDRKQMQEELKRAKESAEKANQTKSEFLAGMSHEIRTPMSGVIGMTELLMETNLDPEQAKGLELIHNSAHSLLSIINDILDISKIEAGKIELETIDFDLRGILRDMNGLMAVKAAEKSLSYRCVIDPDVPSLLRGDPGRLRQVLINLIGNAVKFTSDGGITLEVSCKTENDIQARIGFVVADTGIGIPEGQAERLFEKFTQLDMSTTRKYGGTGLGLAISKQLCEMMGGEIHVESEAGKGSRFHLTVLLEKQRPAGASAPPPRREHTPSVAESVENFPQLTAPPEKRTAADGAPILLVEDNETIQLVSLGLLKNLGYTADLAKNGREAIDALKKKNYRLVLMDVEMPVMDGYAATRTIRGKGSPVLNPEIPIIAMTAHAMQRDLDRCMDAGMDGYLTKPVKKQNLAAILKKYVDEIPETTSVVVVETPVSDEDIFDEAGIRERLDDCDDLIQVVMRSFIASFPERIAELTAAYQSRDGEKIRAVGHNIKGSSGTAGATAIMKTAMAVEDAGKNGNMKMISGCIDQLQADFTRLKKILVDKRIL</sequence>
<dbReference type="PROSITE" id="PS50110">
    <property type="entry name" value="RESPONSE_REGULATORY"/>
    <property type="match status" value="1"/>
</dbReference>
<evidence type="ECO:0000256" key="3">
    <source>
        <dbReference type="ARBA" id="ARBA00012438"/>
    </source>
</evidence>
<dbReference type="InterPro" id="IPR000700">
    <property type="entry name" value="PAS-assoc_C"/>
</dbReference>
<dbReference type="Pfam" id="PF00512">
    <property type="entry name" value="HisKA"/>
    <property type="match status" value="1"/>
</dbReference>
<feature type="modified residue" description="4-aspartylphosphate" evidence="17">
    <location>
        <position position="734"/>
    </location>
</feature>
<dbReference type="GO" id="GO:0000155">
    <property type="term" value="F:phosphorelay sensor kinase activity"/>
    <property type="evidence" value="ECO:0007669"/>
    <property type="project" value="InterPro"/>
</dbReference>
<evidence type="ECO:0000256" key="6">
    <source>
        <dbReference type="ARBA" id="ARBA00022679"/>
    </source>
</evidence>
<dbReference type="SUPFAM" id="SSF52172">
    <property type="entry name" value="CheY-like"/>
    <property type="match status" value="1"/>
</dbReference>
<evidence type="ECO:0000259" key="19">
    <source>
        <dbReference type="PROSITE" id="PS50109"/>
    </source>
</evidence>
<gene>
    <name evidence="24" type="ORF">dsmv_1473</name>
</gene>
<evidence type="ECO:0000256" key="5">
    <source>
        <dbReference type="ARBA" id="ARBA00022553"/>
    </source>
</evidence>
<comment type="subcellular location">
    <subcellularLocation>
        <location evidence="2">Cell membrane</location>
        <topology evidence="2">Multi-pass membrane protein</topology>
    </subcellularLocation>
</comment>
<dbReference type="AlphaFoldDB" id="S7U1J6"/>
<evidence type="ECO:0000256" key="4">
    <source>
        <dbReference type="ARBA" id="ARBA00022475"/>
    </source>
</evidence>
<dbReference type="SMART" id="SM00388">
    <property type="entry name" value="HisKA"/>
    <property type="match status" value="1"/>
</dbReference>
<dbReference type="SMART" id="SM00086">
    <property type="entry name" value="PAC"/>
    <property type="match status" value="2"/>
</dbReference>
<dbReference type="OrthoDB" id="9816309at2"/>
<dbReference type="GO" id="GO:0005886">
    <property type="term" value="C:plasma membrane"/>
    <property type="evidence" value="ECO:0007669"/>
    <property type="project" value="UniProtKB-SubCell"/>
</dbReference>
<dbReference type="Pfam" id="PF00072">
    <property type="entry name" value="Response_reg"/>
    <property type="match status" value="1"/>
</dbReference>
<dbReference type="SUPFAM" id="SSF47226">
    <property type="entry name" value="Histidine-containing phosphotransfer domain, HPT domain"/>
    <property type="match status" value="1"/>
</dbReference>
<dbReference type="InterPro" id="IPR013656">
    <property type="entry name" value="PAS_4"/>
</dbReference>
<keyword evidence="13" id="KW-0472">Membrane</keyword>
<keyword evidence="7" id="KW-0812">Transmembrane</keyword>
<keyword evidence="12" id="KW-0902">Two-component regulatory system</keyword>
<evidence type="ECO:0000256" key="15">
    <source>
        <dbReference type="ARBA" id="ARBA00068150"/>
    </source>
</evidence>
<dbReference type="InterPro" id="IPR011006">
    <property type="entry name" value="CheY-like_superfamily"/>
</dbReference>
<dbReference type="PROSITE" id="PS50113">
    <property type="entry name" value="PAC"/>
    <property type="match status" value="2"/>
</dbReference>
<dbReference type="InterPro" id="IPR005467">
    <property type="entry name" value="His_kinase_dom"/>
</dbReference>
<dbReference type="Gene3D" id="3.30.450.20">
    <property type="entry name" value="PAS domain"/>
    <property type="match status" value="2"/>
</dbReference>
<keyword evidence="8" id="KW-0547">Nucleotide-binding</keyword>
<dbReference type="Pfam" id="PF02518">
    <property type="entry name" value="HATPase_c"/>
    <property type="match status" value="1"/>
</dbReference>
<dbReference type="InterPro" id="IPR001789">
    <property type="entry name" value="Sig_transdc_resp-reg_receiver"/>
</dbReference>
<evidence type="ECO:0000313" key="24">
    <source>
        <dbReference type="EMBL" id="EPR42890.1"/>
    </source>
</evidence>
<evidence type="ECO:0000256" key="7">
    <source>
        <dbReference type="ARBA" id="ARBA00022692"/>
    </source>
</evidence>
<dbReference type="FunFam" id="3.30.565.10:FF:000010">
    <property type="entry name" value="Sensor histidine kinase RcsC"/>
    <property type="match status" value="1"/>
</dbReference>
<dbReference type="PROSITE" id="PS50112">
    <property type="entry name" value="PAS"/>
    <property type="match status" value="1"/>
</dbReference>
<dbReference type="FunFam" id="1.10.287.130:FF:000002">
    <property type="entry name" value="Two-component osmosensing histidine kinase"/>
    <property type="match status" value="1"/>
</dbReference>
<dbReference type="GO" id="GO:0005524">
    <property type="term" value="F:ATP binding"/>
    <property type="evidence" value="ECO:0007669"/>
    <property type="project" value="UniProtKB-KW"/>
</dbReference>
<dbReference type="EC" id="2.7.13.3" evidence="3"/>
<dbReference type="NCBIfam" id="TIGR00229">
    <property type="entry name" value="sensory_box"/>
    <property type="match status" value="2"/>
</dbReference>
<dbReference type="PANTHER" id="PTHR45339">
    <property type="entry name" value="HYBRID SIGNAL TRANSDUCTION HISTIDINE KINASE J"/>
    <property type="match status" value="1"/>
</dbReference>
<comment type="caution">
    <text evidence="24">The sequence shown here is derived from an EMBL/GenBank/DDBJ whole genome shotgun (WGS) entry which is preliminary data.</text>
</comment>
<dbReference type="Gene3D" id="3.40.50.2300">
    <property type="match status" value="1"/>
</dbReference>
<evidence type="ECO:0000256" key="12">
    <source>
        <dbReference type="ARBA" id="ARBA00023012"/>
    </source>
</evidence>
<keyword evidence="10" id="KW-0067">ATP-binding</keyword>
<keyword evidence="11" id="KW-1133">Transmembrane helix</keyword>
<dbReference type="SMART" id="SM00091">
    <property type="entry name" value="PAS"/>
    <property type="match status" value="2"/>
</dbReference>
<feature type="domain" description="PAS" evidence="21">
    <location>
        <begin position="278"/>
        <end position="348"/>
    </location>
</feature>
<dbReference type="Gene3D" id="1.20.120.160">
    <property type="entry name" value="HPT domain"/>
    <property type="match status" value="1"/>
</dbReference>
<dbReference type="PROSITE" id="PS50109">
    <property type="entry name" value="HIS_KIN"/>
    <property type="match status" value="1"/>
</dbReference>
<dbReference type="SUPFAM" id="SSF55874">
    <property type="entry name" value="ATPase domain of HSP90 chaperone/DNA topoisomerase II/histidine kinase"/>
    <property type="match status" value="1"/>
</dbReference>
<accession>S7U1J6</accession>
<evidence type="ECO:0000256" key="8">
    <source>
        <dbReference type="ARBA" id="ARBA00022741"/>
    </source>
</evidence>
<keyword evidence="4" id="KW-1003">Cell membrane</keyword>
<evidence type="ECO:0000259" key="20">
    <source>
        <dbReference type="PROSITE" id="PS50110"/>
    </source>
</evidence>
<dbReference type="InterPro" id="IPR013655">
    <property type="entry name" value="PAS_fold_3"/>
</dbReference>
<evidence type="ECO:0000256" key="10">
    <source>
        <dbReference type="ARBA" id="ARBA00022840"/>
    </source>
</evidence>
<name>S7U1J6_DESML</name>
<feature type="domain" description="PAC" evidence="22">
    <location>
        <begin position="351"/>
        <end position="403"/>
    </location>
</feature>
<evidence type="ECO:0000256" key="13">
    <source>
        <dbReference type="ARBA" id="ARBA00023136"/>
    </source>
</evidence>
<reference evidence="24 25" key="1">
    <citation type="journal article" date="2013" name="Genome Announc.">
        <title>Draft genome sequences for three mercury-methylating, sulfate-reducing bacteria.</title>
        <authorList>
            <person name="Brown S.D."/>
            <person name="Hurt R.A.Jr."/>
            <person name="Gilmour C.C."/>
            <person name="Elias D.A."/>
        </authorList>
    </citation>
    <scope>NUCLEOTIDE SEQUENCE [LARGE SCALE GENOMIC DNA]</scope>
    <source>
        <strain evidence="24 25">DSM 2059</strain>
    </source>
</reference>
<dbReference type="CDD" id="cd16922">
    <property type="entry name" value="HATPase_EvgS-ArcB-TorS-like"/>
    <property type="match status" value="1"/>
</dbReference>
<evidence type="ECO:0000259" key="21">
    <source>
        <dbReference type="PROSITE" id="PS50112"/>
    </source>
</evidence>
<dbReference type="SMART" id="SM00448">
    <property type="entry name" value="REC"/>
    <property type="match status" value="1"/>
</dbReference>
<dbReference type="InterPro" id="IPR036641">
    <property type="entry name" value="HPT_dom_sf"/>
</dbReference>